<dbReference type="Gene3D" id="6.20.20.10">
    <property type="match status" value="1"/>
</dbReference>
<sequence>MSKKQEIISFKVEEDLAEVIKQLPNRSQFIRQALLAALDSTCPLCQGTGQITQAQKPHLNEFLKHHSLQQCDSCEAVFFACDEHHEEEVQTHVSGSPG</sequence>
<keyword evidence="2" id="KW-1185">Reference proteome</keyword>
<evidence type="ECO:0000313" key="1">
    <source>
        <dbReference type="EMBL" id="AHC16148.1"/>
    </source>
</evidence>
<reference evidence="1 2" key="1">
    <citation type="journal article" date="2015" name="Stand. Genomic Sci.">
        <title>Complete genome sequence and description of Salinispira pacifica gen. nov., sp. nov., a novel spirochaete isolated form a hypersaline microbial mat.</title>
        <authorList>
            <person name="Ben Hania W."/>
            <person name="Joseph M."/>
            <person name="Schumann P."/>
            <person name="Bunk B."/>
            <person name="Fiebig A."/>
            <person name="Sproer C."/>
            <person name="Klenk H.P."/>
            <person name="Fardeau M.L."/>
            <person name="Spring S."/>
        </authorList>
    </citation>
    <scope>NUCLEOTIDE SEQUENCE [LARGE SCALE GENOMIC DNA]</scope>
    <source>
        <strain evidence="1 2">L21-RPul-D2</strain>
    </source>
</reference>
<evidence type="ECO:0008006" key="3">
    <source>
        <dbReference type="Google" id="ProtNLM"/>
    </source>
</evidence>
<accession>V5WK71</accession>
<dbReference type="OrthoDB" id="370292at2"/>
<organism evidence="1 2">
    <name type="scientific">Salinispira pacifica</name>
    <dbReference type="NCBI Taxonomy" id="1307761"/>
    <lineage>
        <taxon>Bacteria</taxon>
        <taxon>Pseudomonadati</taxon>
        <taxon>Spirochaetota</taxon>
        <taxon>Spirochaetia</taxon>
        <taxon>Spirochaetales</taxon>
        <taxon>Spirochaetaceae</taxon>
        <taxon>Salinispira</taxon>
    </lineage>
</organism>
<dbReference type="KEGG" id="slr:L21SP2_2798"/>
<dbReference type="EMBL" id="CP006939">
    <property type="protein sequence ID" value="AHC16148.1"/>
    <property type="molecule type" value="Genomic_DNA"/>
</dbReference>
<gene>
    <name evidence="1" type="ORF">L21SP2_2798</name>
</gene>
<dbReference type="eggNOG" id="ENOG5033I0G">
    <property type="taxonomic scope" value="Bacteria"/>
</dbReference>
<dbReference type="RefSeq" id="WP_024269045.1">
    <property type="nucleotide sequence ID" value="NC_023035.1"/>
</dbReference>
<dbReference type="AlphaFoldDB" id="V5WK71"/>
<name>V5WK71_9SPIO</name>
<proteinExistence type="predicted"/>
<dbReference type="Proteomes" id="UP000018680">
    <property type="component" value="Chromosome"/>
</dbReference>
<evidence type="ECO:0000313" key="2">
    <source>
        <dbReference type="Proteomes" id="UP000018680"/>
    </source>
</evidence>
<dbReference type="CDD" id="cd22231">
    <property type="entry name" value="RHH_NikR_HicB-like"/>
    <property type="match status" value="1"/>
</dbReference>
<dbReference type="STRING" id="1307761.L21SP2_2798"/>
<protein>
    <recommendedName>
        <fullName evidence="3">CopG family transcriptional regulator</fullName>
    </recommendedName>
</protein>
<dbReference type="HOGENOM" id="CLU_2496338_0_0_12"/>